<evidence type="ECO:0000256" key="2">
    <source>
        <dbReference type="SAM" id="MobiDB-lite"/>
    </source>
</evidence>
<comment type="caution">
    <text evidence="4">The sequence shown here is derived from an EMBL/GenBank/DDBJ whole genome shotgun (WGS) entry which is preliminary data.</text>
</comment>
<keyword evidence="5" id="KW-1185">Reference proteome</keyword>
<protein>
    <submittedName>
        <fullName evidence="4">Uncharacterized protein</fullName>
    </submittedName>
</protein>
<keyword evidence="3" id="KW-1133">Transmembrane helix</keyword>
<accession>J9DW21</accession>
<keyword evidence="1" id="KW-0175">Coiled coil</keyword>
<evidence type="ECO:0000256" key="1">
    <source>
        <dbReference type="SAM" id="Coils"/>
    </source>
</evidence>
<dbReference type="Proteomes" id="UP000004836">
    <property type="component" value="Unassembled WGS sequence"/>
</dbReference>
<evidence type="ECO:0000313" key="5">
    <source>
        <dbReference type="Proteomes" id="UP000004836"/>
    </source>
</evidence>
<feature type="compositionally biased region" description="Basic residues" evidence="2">
    <location>
        <begin position="19"/>
        <end position="34"/>
    </location>
</feature>
<evidence type="ECO:0000256" key="3">
    <source>
        <dbReference type="SAM" id="Phobius"/>
    </source>
</evidence>
<keyword evidence="3" id="KW-0472">Membrane</keyword>
<feature type="compositionally biased region" description="Polar residues" evidence="2">
    <location>
        <begin position="36"/>
        <end position="46"/>
    </location>
</feature>
<proteinExistence type="predicted"/>
<name>J9DW21_9PROT</name>
<feature type="region of interest" description="Disordered" evidence="2">
    <location>
        <begin position="1"/>
        <end position="93"/>
    </location>
</feature>
<feature type="transmembrane region" description="Helical" evidence="3">
    <location>
        <begin position="103"/>
        <end position="126"/>
    </location>
</feature>
<dbReference type="EMBL" id="ALYF01000003">
    <property type="protein sequence ID" value="EJW21207.1"/>
    <property type="molecule type" value="Genomic_DNA"/>
</dbReference>
<organism evidence="4 5">
    <name type="scientific">alpha proteobacterium IMCC14465</name>
    <dbReference type="NCBI Taxonomy" id="1220535"/>
    <lineage>
        <taxon>Bacteria</taxon>
        <taxon>Pseudomonadati</taxon>
        <taxon>Pseudomonadota</taxon>
        <taxon>Alphaproteobacteria</taxon>
        <taxon>PS1 clade</taxon>
    </lineage>
</organism>
<dbReference type="AlphaFoldDB" id="J9DW21"/>
<gene>
    <name evidence="4" type="ORF">IMCC14465_10030</name>
</gene>
<feature type="compositionally biased region" description="Polar residues" evidence="2">
    <location>
        <begin position="72"/>
        <end position="81"/>
    </location>
</feature>
<dbReference type="eggNOG" id="COG4223">
    <property type="taxonomic scope" value="Bacteria"/>
</dbReference>
<reference evidence="4 5" key="1">
    <citation type="journal article" date="2012" name="J. Bacteriol.">
        <title>Genome Sequence of Strain IMCC14465, Isolated from the East Sea, Belonging to the PS1 Clade of Alphaproteobacteria.</title>
        <authorList>
            <person name="Yang S.J."/>
            <person name="Kang I."/>
            <person name="Cho J.C."/>
        </authorList>
    </citation>
    <scope>NUCLEOTIDE SEQUENCE [LARGE SCALE GENOMIC DNA]</scope>
    <source>
        <strain evidence="4 5">IMCC14465</strain>
    </source>
</reference>
<sequence>MMWISCCDSQFEQNMAGKKPTRKTQNKAQAKKPRSQPVSGRGSASSEDGEPDTRPDADVEAEIIEPEKEETASAQSSSGGSETVPPFIDMPPHTPRKNIIKRLASTLVLIIMTSAISLALVIGVLFQAGVINPQGKTQLETLETNLQTTTDKLSAEMQVLQKDIDRLRARHEAALALFSEFNEKLTGLSDTENLETRLAGLDKLISALQERSDENRSLLLSDAKKLETLSRSVAALREKRISVLPPAFSSATSQKPADRLVRAIIGGGPFEAELKAVEAEGQLNASLDWVRPYAREGIQSLERLTEIFQDRLTGLMRKLPSRRNEMPPSDSWAKQWLDELMEGLGEWISIRRTDYADMVEISGDVGAASYLAQIEQALLNEEADDALKLSRQLPTDMQADLQTWMEDLQAYVESRRLLVVLAELQSSLKETKGGE</sequence>
<evidence type="ECO:0000313" key="4">
    <source>
        <dbReference type="EMBL" id="EJW21207.1"/>
    </source>
</evidence>
<dbReference type="STRING" id="1220535.IMCC14465_10030"/>
<feature type="coiled-coil region" evidence="1">
    <location>
        <begin position="150"/>
        <end position="211"/>
    </location>
</feature>
<keyword evidence="3" id="KW-0812">Transmembrane</keyword>